<evidence type="ECO:0000313" key="1">
    <source>
        <dbReference type="EMBL" id="GAF91019.1"/>
    </source>
</evidence>
<feature type="non-terminal residue" evidence="1">
    <location>
        <position position="1"/>
    </location>
</feature>
<sequence>TMLFEECGACWTIDNERELRGALMSLKNKRMEVPYGDENVNSFLSEVVYGGRNERDVLKDYMQFITDCTVN</sequence>
<dbReference type="EMBL" id="BARS01016812">
    <property type="protein sequence ID" value="GAF91019.1"/>
    <property type="molecule type" value="Genomic_DNA"/>
</dbReference>
<dbReference type="AlphaFoldDB" id="X0TCU5"/>
<protein>
    <submittedName>
        <fullName evidence="1">Uncharacterized protein</fullName>
    </submittedName>
</protein>
<reference evidence="1" key="1">
    <citation type="journal article" date="2014" name="Front. Microbiol.">
        <title>High frequency of phylogenetically diverse reductive dehalogenase-homologous genes in deep subseafloor sedimentary metagenomes.</title>
        <authorList>
            <person name="Kawai M."/>
            <person name="Futagami T."/>
            <person name="Toyoda A."/>
            <person name="Takaki Y."/>
            <person name="Nishi S."/>
            <person name="Hori S."/>
            <person name="Arai W."/>
            <person name="Tsubouchi T."/>
            <person name="Morono Y."/>
            <person name="Uchiyama I."/>
            <person name="Ito T."/>
            <person name="Fujiyama A."/>
            <person name="Inagaki F."/>
            <person name="Takami H."/>
        </authorList>
    </citation>
    <scope>NUCLEOTIDE SEQUENCE</scope>
    <source>
        <strain evidence="1">Expedition CK06-06</strain>
    </source>
</reference>
<proteinExistence type="predicted"/>
<comment type="caution">
    <text evidence="1">The sequence shown here is derived from an EMBL/GenBank/DDBJ whole genome shotgun (WGS) entry which is preliminary data.</text>
</comment>
<accession>X0TCU5</accession>
<organism evidence="1">
    <name type="scientific">marine sediment metagenome</name>
    <dbReference type="NCBI Taxonomy" id="412755"/>
    <lineage>
        <taxon>unclassified sequences</taxon>
        <taxon>metagenomes</taxon>
        <taxon>ecological metagenomes</taxon>
    </lineage>
</organism>
<name>X0TCU5_9ZZZZ</name>
<gene>
    <name evidence="1" type="ORF">S01H1_27587</name>
</gene>